<proteinExistence type="predicted"/>
<gene>
    <name evidence="2" type="ORF">KIPB_017084</name>
</gene>
<name>A0A9K3DFD5_9EUKA</name>
<organism evidence="2 3">
    <name type="scientific">Kipferlia bialata</name>
    <dbReference type="NCBI Taxonomy" id="797122"/>
    <lineage>
        <taxon>Eukaryota</taxon>
        <taxon>Metamonada</taxon>
        <taxon>Carpediemonas-like organisms</taxon>
        <taxon>Kipferlia</taxon>
    </lineage>
</organism>
<feature type="compositionally biased region" description="Basic residues" evidence="1">
    <location>
        <begin position="22"/>
        <end position="37"/>
    </location>
</feature>
<feature type="non-terminal residue" evidence="2">
    <location>
        <position position="81"/>
    </location>
</feature>
<dbReference type="EMBL" id="BDIP01011068">
    <property type="protein sequence ID" value="GIQ92974.1"/>
    <property type="molecule type" value="Genomic_DNA"/>
</dbReference>
<evidence type="ECO:0000256" key="1">
    <source>
        <dbReference type="SAM" id="MobiDB-lite"/>
    </source>
</evidence>
<comment type="caution">
    <text evidence="2">The sequence shown here is derived from an EMBL/GenBank/DDBJ whole genome shotgun (WGS) entry which is preliminary data.</text>
</comment>
<evidence type="ECO:0000313" key="2">
    <source>
        <dbReference type="EMBL" id="GIQ92974.1"/>
    </source>
</evidence>
<protein>
    <submittedName>
        <fullName evidence="2">Uncharacterized protein</fullName>
    </submittedName>
</protein>
<feature type="region of interest" description="Disordered" evidence="1">
    <location>
        <begin position="57"/>
        <end position="81"/>
    </location>
</feature>
<evidence type="ECO:0000313" key="3">
    <source>
        <dbReference type="Proteomes" id="UP000265618"/>
    </source>
</evidence>
<feature type="region of interest" description="Disordered" evidence="1">
    <location>
        <begin position="1"/>
        <end position="43"/>
    </location>
</feature>
<dbReference type="AlphaFoldDB" id="A0A9K3DFD5"/>
<dbReference type="Proteomes" id="UP000265618">
    <property type="component" value="Unassembled WGS sequence"/>
</dbReference>
<keyword evidence="3" id="KW-1185">Reference proteome</keyword>
<accession>A0A9K3DFD5</accession>
<sequence>MSSADKPPHSASGATRLGSALPKKRTAGKPSRSRVKKAPNPDSAMLDLAMQYFSILPEPQAEGAPPPAIPNHLDFASFHKK</sequence>
<reference evidence="2 3" key="1">
    <citation type="journal article" date="2018" name="PLoS ONE">
        <title>The draft genome of Kipferlia bialata reveals reductive genome evolution in fornicate parasites.</title>
        <authorList>
            <person name="Tanifuji G."/>
            <person name="Takabayashi S."/>
            <person name="Kume K."/>
            <person name="Takagi M."/>
            <person name="Nakayama T."/>
            <person name="Kamikawa R."/>
            <person name="Inagaki Y."/>
            <person name="Hashimoto T."/>
        </authorList>
    </citation>
    <scope>NUCLEOTIDE SEQUENCE [LARGE SCALE GENOMIC DNA]</scope>
    <source>
        <strain evidence="2">NY0173</strain>
    </source>
</reference>